<dbReference type="EMBL" id="CP086358">
    <property type="protein sequence ID" value="UNI19650.1"/>
    <property type="molecule type" value="Genomic_DNA"/>
</dbReference>
<organism evidence="2 3">
    <name type="scientific">Purpureocillium takamizusanense</name>
    <dbReference type="NCBI Taxonomy" id="2060973"/>
    <lineage>
        <taxon>Eukaryota</taxon>
        <taxon>Fungi</taxon>
        <taxon>Dikarya</taxon>
        <taxon>Ascomycota</taxon>
        <taxon>Pezizomycotina</taxon>
        <taxon>Sordariomycetes</taxon>
        <taxon>Hypocreomycetidae</taxon>
        <taxon>Hypocreales</taxon>
        <taxon>Ophiocordycipitaceae</taxon>
        <taxon>Purpureocillium</taxon>
    </lineage>
</organism>
<name>A0A9Q8QHD6_9HYPO</name>
<feature type="region of interest" description="Disordered" evidence="1">
    <location>
        <begin position="1"/>
        <end position="24"/>
    </location>
</feature>
<dbReference type="Proteomes" id="UP000829364">
    <property type="component" value="Chromosome 5"/>
</dbReference>
<dbReference type="RefSeq" id="XP_047843131.1">
    <property type="nucleotide sequence ID" value="XM_047987147.1"/>
</dbReference>
<evidence type="ECO:0000256" key="1">
    <source>
        <dbReference type="SAM" id="MobiDB-lite"/>
    </source>
</evidence>
<gene>
    <name evidence="2" type="ORF">JDV02_005825</name>
</gene>
<dbReference type="GeneID" id="72067774"/>
<protein>
    <submittedName>
        <fullName evidence="2">Uncharacterized protein</fullName>
    </submittedName>
</protein>
<evidence type="ECO:0000313" key="3">
    <source>
        <dbReference type="Proteomes" id="UP000829364"/>
    </source>
</evidence>
<keyword evidence="3" id="KW-1185">Reference proteome</keyword>
<proteinExistence type="predicted"/>
<dbReference type="AlphaFoldDB" id="A0A9Q8QHD6"/>
<accession>A0A9Q8QHD6</accession>
<evidence type="ECO:0000313" key="2">
    <source>
        <dbReference type="EMBL" id="UNI19650.1"/>
    </source>
</evidence>
<feature type="compositionally biased region" description="Low complexity" evidence="1">
    <location>
        <begin position="1"/>
        <end position="18"/>
    </location>
</feature>
<sequence>MATASSSSSSPPRPQSGSATESLEAFERVHALLRRYNDNPEDVPDMAEQMRALLPDSVFIRDLRTEDWQDIVRYHLRRYDVARAVIDRHLGAPSSPGRR</sequence>
<dbReference type="KEGG" id="ptkz:JDV02_005825"/>
<reference evidence="2" key="1">
    <citation type="submission" date="2021-11" db="EMBL/GenBank/DDBJ databases">
        <title>Purpureocillium_takamizusanense_genome.</title>
        <authorList>
            <person name="Nguyen N.-H."/>
        </authorList>
    </citation>
    <scope>NUCLEOTIDE SEQUENCE</scope>
    <source>
        <strain evidence="2">PT3</strain>
    </source>
</reference>